<dbReference type="AlphaFoldDB" id="A0A9Q3B867"/>
<comment type="caution">
    <text evidence="2">The sequence shown here is derived from an EMBL/GenBank/DDBJ whole genome shotgun (WGS) entry which is preliminary data.</text>
</comment>
<evidence type="ECO:0000256" key="1">
    <source>
        <dbReference type="SAM" id="MobiDB-lite"/>
    </source>
</evidence>
<proteinExistence type="predicted"/>
<evidence type="ECO:0000313" key="2">
    <source>
        <dbReference type="EMBL" id="MBW0460484.1"/>
    </source>
</evidence>
<feature type="compositionally biased region" description="Polar residues" evidence="1">
    <location>
        <begin position="173"/>
        <end position="183"/>
    </location>
</feature>
<reference evidence="2" key="1">
    <citation type="submission" date="2021-03" db="EMBL/GenBank/DDBJ databases">
        <title>Draft genome sequence of rust myrtle Austropuccinia psidii MF-1, a brazilian biotype.</title>
        <authorList>
            <person name="Quecine M.C."/>
            <person name="Pachon D.M.R."/>
            <person name="Bonatelli M.L."/>
            <person name="Correr F.H."/>
            <person name="Franceschini L.M."/>
            <person name="Leite T.F."/>
            <person name="Margarido G.R.A."/>
            <person name="Almeida C.A."/>
            <person name="Ferrarezi J.A."/>
            <person name="Labate C.A."/>
        </authorList>
    </citation>
    <scope>NUCLEOTIDE SEQUENCE</scope>
    <source>
        <strain evidence="2">MF-1</strain>
    </source>
</reference>
<name>A0A9Q3B867_9BASI</name>
<organism evidence="2 3">
    <name type="scientific">Austropuccinia psidii MF-1</name>
    <dbReference type="NCBI Taxonomy" id="1389203"/>
    <lineage>
        <taxon>Eukaryota</taxon>
        <taxon>Fungi</taxon>
        <taxon>Dikarya</taxon>
        <taxon>Basidiomycota</taxon>
        <taxon>Pucciniomycotina</taxon>
        <taxon>Pucciniomycetes</taxon>
        <taxon>Pucciniales</taxon>
        <taxon>Sphaerophragmiaceae</taxon>
        <taxon>Austropuccinia</taxon>
    </lineage>
</organism>
<sequence>MVNAKTLREITPLLPFTLKLNRDLKPEDWKDMDQLLKLHKLLKDLFQQIIEHKRFNMDSHWAEKGEGWQKIFLREISFKELMEITKDWNSNRKFKLLEDREAKIRKNESTMQAIEEKWSQKENIMTPSGSHGVGQPNSPVASHHSDSSKSRPKSHHSSQFQEVSRRRQESNGKNKITFSQRNQ</sequence>
<dbReference type="EMBL" id="AVOT02000021">
    <property type="protein sequence ID" value="MBW0460484.1"/>
    <property type="molecule type" value="Genomic_DNA"/>
</dbReference>
<gene>
    <name evidence="2" type="ORF">O181_000199</name>
</gene>
<protein>
    <submittedName>
        <fullName evidence="2">Uncharacterized protein</fullName>
    </submittedName>
</protein>
<dbReference type="Proteomes" id="UP000765509">
    <property type="component" value="Unassembled WGS sequence"/>
</dbReference>
<evidence type="ECO:0000313" key="3">
    <source>
        <dbReference type="Proteomes" id="UP000765509"/>
    </source>
</evidence>
<keyword evidence="3" id="KW-1185">Reference proteome</keyword>
<feature type="region of interest" description="Disordered" evidence="1">
    <location>
        <begin position="124"/>
        <end position="183"/>
    </location>
</feature>
<feature type="compositionally biased region" description="Basic and acidic residues" evidence="1">
    <location>
        <begin position="163"/>
        <end position="172"/>
    </location>
</feature>
<feature type="compositionally biased region" description="Polar residues" evidence="1">
    <location>
        <begin position="124"/>
        <end position="140"/>
    </location>
</feature>
<accession>A0A9Q3B867</accession>